<evidence type="ECO:0000313" key="8">
    <source>
        <dbReference type="EMBL" id="BBD77629.1"/>
    </source>
</evidence>
<dbReference type="RefSeq" id="WP_119335349.1">
    <property type="nucleotide sequence ID" value="NZ_AP018558.1"/>
</dbReference>
<evidence type="ECO:0000256" key="1">
    <source>
        <dbReference type="ARBA" id="ARBA00004651"/>
    </source>
</evidence>
<evidence type="ECO:0000256" key="6">
    <source>
        <dbReference type="ARBA" id="ARBA00023136"/>
    </source>
</evidence>
<comment type="subcellular location">
    <subcellularLocation>
        <location evidence="1 7">Cell membrane</location>
        <topology evidence="1 7">Multi-pass membrane protein</topology>
    </subcellularLocation>
</comment>
<evidence type="ECO:0000256" key="4">
    <source>
        <dbReference type="ARBA" id="ARBA00022692"/>
    </source>
</evidence>
<feature type="transmembrane region" description="Helical" evidence="7">
    <location>
        <begin position="6"/>
        <end position="29"/>
    </location>
</feature>
<keyword evidence="3" id="KW-1003">Cell membrane</keyword>
<sequence length="199" mass="21233">MTNELLSLLVLLLILLDPVGNIPLLISLLRGVAPERRVHIIVRENLIAAALLVLFVFFGDWLLSTLRLTPAALEISSGIILFLIAVRMVFPSPTSAPEEAMRQEEPLIVPIAVPMIAGPAALATVLLTARQGFEPLTLILAILAAVAINTVALLAGERIAQRLGRAGMAAMERLMGLILTTMAVQMLISGLRAAFFAAS</sequence>
<evidence type="ECO:0000256" key="2">
    <source>
        <dbReference type="ARBA" id="ARBA00009784"/>
    </source>
</evidence>
<dbReference type="EMBL" id="AP018558">
    <property type="protein sequence ID" value="BBD77629.1"/>
    <property type="molecule type" value="Genomic_DNA"/>
</dbReference>
<name>A0A2Z6DZ69_HYDTE</name>
<gene>
    <name evidence="8" type="ORF">HPTL_1365</name>
</gene>
<keyword evidence="9" id="KW-1185">Reference proteome</keyword>
<organism evidence="8 9">
    <name type="scientific">Hydrogenophilus thermoluteolus</name>
    <name type="common">Pseudomonas hydrogenothermophila</name>
    <dbReference type="NCBI Taxonomy" id="297"/>
    <lineage>
        <taxon>Bacteria</taxon>
        <taxon>Pseudomonadati</taxon>
        <taxon>Pseudomonadota</taxon>
        <taxon>Hydrogenophilia</taxon>
        <taxon>Hydrogenophilales</taxon>
        <taxon>Hydrogenophilaceae</taxon>
        <taxon>Hydrogenophilus</taxon>
    </lineage>
</organism>
<feature type="transmembrane region" description="Helical" evidence="7">
    <location>
        <begin position="68"/>
        <end position="86"/>
    </location>
</feature>
<dbReference type="AlphaFoldDB" id="A0A2Z6DZ69"/>
<dbReference type="PANTHER" id="PTHR33508">
    <property type="entry name" value="UPF0056 MEMBRANE PROTEIN YHCE"/>
    <property type="match status" value="1"/>
</dbReference>
<keyword evidence="4 7" id="KW-0812">Transmembrane</keyword>
<dbReference type="Pfam" id="PF01914">
    <property type="entry name" value="MarC"/>
    <property type="match status" value="1"/>
</dbReference>
<dbReference type="PANTHER" id="PTHR33508:SF10">
    <property type="entry name" value="UPF0056 INNER MEMBRANE PROTEIN YHGN"/>
    <property type="match status" value="1"/>
</dbReference>
<reference evidence="8 9" key="1">
    <citation type="submission" date="2018-04" db="EMBL/GenBank/DDBJ databases">
        <title>Complete genome sequence of Hydrogenophilus thermoluteolus TH-1.</title>
        <authorList>
            <person name="Arai H."/>
        </authorList>
    </citation>
    <scope>NUCLEOTIDE SEQUENCE [LARGE SCALE GENOMIC DNA]</scope>
    <source>
        <strain evidence="8 9">TH-1</strain>
    </source>
</reference>
<feature type="transmembrane region" description="Helical" evidence="7">
    <location>
        <begin position="41"/>
        <end position="62"/>
    </location>
</feature>
<evidence type="ECO:0000256" key="7">
    <source>
        <dbReference type="RuleBase" id="RU362048"/>
    </source>
</evidence>
<dbReference type="InterPro" id="IPR002771">
    <property type="entry name" value="Multi_antbiot-R_MarC"/>
</dbReference>
<feature type="transmembrane region" description="Helical" evidence="7">
    <location>
        <begin position="135"/>
        <end position="155"/>
    </location>
</feature>
<dbReference type="KEGG" id="htl:HPTL_1365"/>
<dbReference type="GO" id="GO:0005886">
    <property type="term" value="C:plasma membrane"/>
    <property type="evidence" value="ECO:0007669"/>
    <property type="project" value="UniProtKB-SubCell"/>
</dbReference>
<protein>
    <recommendedName>
        <fullName evidence="7">UPF0056 membrane protein</fullName>
    </recommendedName>
</protein>
<evidence type="ECO:0000256" key="3">
    <source>
        <dbReference type="ARBA" id="ARBA00022475"/>
    </source>
</evidence>
<dbReference type="NCBIfam" id="TIGR00427">
    <property type="entry name" value="NAAT family transporter"/>
    <property type="match status" value="1"/>
</dbReference>
<comment type="similarity">
    <text evidence="2 7">Belongs to the UPF0056 (MarC) family.</text>
</comment>
<feature type="transmembrane region" description="Helical" evidence="7">
    <location>
        <begin position="107"/>
        <end position="129"/>
    </location>
</feature>
<dbReference type="Proteomes" id="UP000262004">
    <property type="component" value="Chromosome"/>
</dbReference>
<keyword evidence="6 7" id="KW-0472">Membrane</keyword>
<evidence type="ECO:0000313" key="9">
    <source>
        <dbReference type="Proteomes" id="UP000262004"/>
    </source>
</evidence>
<evidence type="ECO:0000256" key="5">
    <source>
        <dbReference type="ARBA" id="ARBA00022989"/>
    </source>
</evidence>
<dbReference type="OrthoDB" id="21094at2"/>
<proteinExistence type="inferred from homology"/>
<accession>A0A2Z6DZ69</accession>
<feature type="transmembrane region" description="Helical" evidence="7">
    <location>
        <begin position="176"/>
        <end position="198"/>
    </location>
</feature>
<keyword evidence="5 7" id="KW-1133">Transmembrane helix</keyword>